<dbReference type="PRINTS" id="PR00334">
    <property type="entry name" value="KININOGEN"/>
</dbReference>
<dbReference type="EMBL" id="JACHXS010000002">
    <property type="protein sequence ID" value="MBB3220486.1"/>
    <property type="molecule type" value="Genomic_DNA"/>
</dbReference>
<organism evidence="13 16">
    <name type="scientific">Pseudoduganella umbonata</name>
    <dbReference type="NCBI Taxonomy" id="864828"/>
    <lineage>
        <taxon>Bacteria</taxon>
        <taxon>Pseudomonadati</taxon>
        <taxon>Pseudomonadota</taxon>
        <taxon>Betaproteobacteria</taxon>
        <taxon>Burkholderiales</taxon>
        <taxon>Oxalobacteraceae</taxon>
        <taxon>Telluria group</taxon>
        <taxon>Pseudoduganella</taxon>
    </lineage>
</organism>
<evidence type="ECO:0000256" key="7">
    <source>
        <dbReference type="ARBA" id="ARBA00023065"/>
    </source>
</evidence>
<feature type="compositionally biased region" description="Basic and acidic residues" evidence="9">
    <location>
        <begin position="314"/>
        <end position="343"/>
    </location>
</feature>
<gene>
    <name evidence="14" type="ORF">FCL38_17410</name>
    <name evidence="13" type="ORF">FHS02_001285</name>
</gene>
<keyword evidence="7" id="KW-0406">Ion transport</keyword>
<dbReference type="InterPro" id="IPR002524">
    <property type="entry name" value="Cation_efflux"/>
</dbReference>
<reference evidence="13 16" key="2">
    <citation type="submission" date="2020-08" db="EMBL/GenBank/DDBJ databases">
        <title>Genomic Encyclopedia of Type Strains, Phase III (KMG-III): the genomes of soil and plant-associated and newly described type strains.</title>
        <authorList>
            <person name="Whitman W."/>
        </authorList>
    </citation>
    <scope>NUCLEOTIDE SEQUENCE [LARGE SCALE GENOMIC DNA]</scope>
    <source>
        <strain evidence="13 16">CECT 7753</strain>
    </source>
</reference>
<evidence type="ECO:0000256" key="9">
    <source>
        <dbReference type="SAM" id="MobiDB-lite"/>
    </source>
</evidence>
<dbReference type="Proteomes" id="UP000298763">
    <property type="component" value="Chromosome"/>
</dbReference>
<keyword evidence="3" id="KW-0813">Transport</keyword>
<dbReference type="SUPFAM" id="SSF161111">
    <property type="entry name" value="Cation efflux protein transmembrane domain-like"/>
    <property type="match status" value="1"/>
</dbReference>
<keyword evidence="5" id="KW-0862">Zinc</keyword>
<feature type="transmembrane region" description="Helical" evidence="10">
    <location>
        <begin position="132"/>
        <end position="149"/>
    </location>
</feature>
<evidence type="ECO:0000256" key="2">
    <source>
        <dbReference type="ARBA" id="ARBA00008873"/>
    </source>
</evidence>
<feature type="region of interest" description="Disordered" evidence="9">
    <location>
        <begin position="303"/>
        <end position="379"/>
    </location>
</feature>
<dbReference type="AlphaFoldDB" id="A0A4P8HTD6"/>
<evidence type="ECO:0000256" key="6">
    <source>
        <dbReference type="ARBA" id="ARBA00022989"/>
    </source>
</evidence>
<dbReference type="SUPFAM" id="SSF160240">
    <property type="entry name" value="Cation efflux protein cytoplasmic domain-like"/>
    <property type="match status" value="1"/>
</dbReference>
<dbReference type="InterPro" id="IPR002395">
    <property type="entry name" value="Kininogen"/>
</dbReference>
<feature type="transmembrane region" description="Helical" evidence="10">
    <location>
        <begin position="161"/>
        <end position="187"/>
    </location>
</feature>
<accession>A0A4P8HTD6</accession>
<evidence type="ECO:0000256" key="10">
    <source>
        <dbReference type="SAM" id="Phobius"/>
    </source>
</evidence>
<evidence type="ECO:0000313" key="13">
    <source>
        <dbReference type="EMBL" id="MBB3220486.1"/>
    </source>
</evidence>
<dbReference type="EMBL" id="CP040017">
    <property type="protein sequence ID" value="QCP11992.1"/>
    <property type="molecule type" value="Genomic_DNA"/>
</dbReference>
<dbReference type="GO" id="GO:0005886">
    <property type="term" value="C:plasma membrane"/>
    <property type="evidence" value="ECO:0007669"/>
    <property type="project" value="TreeGrafter"/>
</dbReference>
<dbReference type="PANTHER" id="PTHR11562">
    <property type="entry name" value="CATION EFFLUX PROTEIN/ ZINC TRANSPORTER"/>
    <property type="match status" value="1"/>
</dbReference>
<evidence type="ECO:0000256" key="1">
    <source>
        <dbReference type="ARBA" id="ARBA00004141"/>
    </source>
</evidence>
<dbReference type="PANTHER" id="PTHR11562:SF17">
    <property type="entry name" value="RE54080P-RELATED"/>
    <property type="match status" value="1"/>
</dbReference>
<comment type="subcellular location">
    <subcellularLocation>
        <location evidence="1">Membrane</location>
        <topology evidence="1">Multi-pass membrane protein</topology>
    </subcellularLocation>
</comment>
<dbReference type="GO" id="GO:0005385">
    <property type="term" value="F:zinc ion transmembrane transporter activity"/>
    <property type="evidence" value="ECO:0007669"/>
    <property type="project" value="TreeGrafter"/>
</dbReference>
<keyword evidence="8 10" id="KW-0472">Membrane</keyword>
<feature type="transmembrane region" description="Helical" evidence="10">
    <location>
        <begin position="193"/>
        <end position="210"/>
    </location>
</feature>
<dbReference type="Gene3D" id="1.20.1510.10">
    <property type="entry name" value="Cation efflux protein transmembrane domain"/>
    <property type="match status" value="1"/>
</dbReference>
<evidence type="ECO:0000256" key="3">
    <source>
        <dbReference type="ARBA" id="ARBA00022448"/>
    </source>
</evidence>
<evidence type="ECO:0000259" key="12">
    <source>
        <dbReference type="Pfam" id="PF16916"/>
    </source>
</evidence>
<feature type="domain" description="Cation efflux protein cytoplasmic" evidence="12">
    <location>
        <begin position="223"/>
        <end position="295"/>
    </location>
</feature>
<protein>
    <submittedName>
        <fullName evidence="14">Cation transporter</fullName>
    </submittedName>
    <submittedName>
        <fullName evidence="13">Cobalt-zinc-cadmium efflux system protein</fullName>
    </submittedName>
</protein>
<comment type="similarity">
    <text evidence="2">Belongs to the cation diffusion facilitator (CDF) transporter (TC 2.A.4) family. SLC30A subfamily.</text>
</comment>
<feature type="region of interest" description="Disordered" evidence="9">
    <location>
        <begin position="1"/>
        <end position="20"/>
    </location>
</feature>
<dbReference type="InterPro" id="IPR050681">
    <property type="entry name" value="CDF/SLC30A"/>
</dbReference>
<dbReference type="Pfam" id="PF16916">
    <property type="entry name" value="ZT_dimer"/>
    <property type="match status" value="1"/>
</dbReference>
<keyword evidence="6 10" id="KW-1133">Transmembrane helix</keyword>
<dbReference type="InterPro" id="IPR036837">
    <property type="entry name" value="Cation_efflux_CTD_sf"/>
</dbReference>
<keyword evidence="5" id="KW-0864">Zinc transport</keyword>
<dbReference type="NCBIfam" id="TIGR01297">
    <property type="entry name" value="CDF"/>
    <property type="match status" value="1"/>
</dbReference>
<reference evidence="14 15" key="1">
    <citation type="submission" date="2019-05" db="EMBL/GenBank/DDBJ databases">
        <title>Draft Genome Sequences of Six Type Strains of the Genus Massilia.</title>
        <authorList>
            <person name="Miess H."/>
            <person name="Frediansyhah A."/>
            <person name="Gross H."/>
        </authorList>
    </citation>
    <scope>NUCLEOTIDE SEQUENCE [LARGE SCALE GENOMIC DNA]</scope>
    <source>
        <strain evidence="14 15">DSMZ 26121</strain>
    </source>
</reference>
<dbReference type="OrthoDB" id="9809646at2"/>
<feature type="domain" description="Cation efflux protein transmembrane" evidence="11">
    <location>
        <begin position="29"/>
        <end position="218"/>
    </location>
</feature>
<feature type="transmembrane region" description="Helical" evidence="10">
    <location>
        <begin position="98"/>
        <end position="120"/>
    </location>
</feature>
<evidence type="ECO:0000259" key="11">
    <source>
        <dbReference type="Pfam" id="PF01545"/>
    </source>
</evidence>
<evidence type="ECO:0000313" key="15">
    <source>
        <dbReference type="Proteomes" id="UP000298763"/>
    </source>
</evidence>
<dbReference type="InterPro" id="IPR027470">
    <property type="entry name" value="Cation_efflux_CTD"/>
</dbReference>
<feature type="compositionally biased region" description="Basic and acidic residues" evidence="9">
    <location>
        <begin position="351"/>
        <end position="363"/>
    </location>
</feature>
<evidence type="ECO:0000256" key="4">
    <source>
        <dbReference type="ARBA" id="ARBA00022692"/>
    </source>
</evidence>
<proteinExistence type="inferred from homology"/>
<evidence type="ECO:0000313" key="14">
    <source>
        <dbReference type="EMBL" id="QCP11992.1"/>
    </source>
</evidence>
<dbReference type="InterPro" id="IPR058533">
    <property type="entry name" value="Cation_efflux_TM"/>
</dbReference>
<keyword evidence="15" id="KW-1185">Reference proteome</keyword>
<dbReference type="Pfam" id="PF01545">
    <property type="entry name" value="Cation_efflux"/>
    <property type="match status" value="1"/>
</dbReference>
<feature type="compositionally biased region" description="Basic residues" evidence="9">
    <location>
        <begin position="1"/>
        <end position="17"/>
    </location>
</feature>
<evidence type="ECO:0000256" key="5">
    <source>
        <dbReference type="ARBA" id="ARBA00022906"/>
    </source>
</evidence>
<feature type="compositionally biased region" description="Basic residues" evidence="9">
    <location>
        <begin position="364"/>
        <end position="379"/>
    </location>
</feature>
<evidence type="ECO:0000256" key="8">
    <source>
        <dbReference type="ARBA" id="ARBA00023136"/>
    </source>
</evidence>
<evidence type="ECO:0000313" key="16">
    <source>
        <dbReference type="Proteomes" id="UP000584325"/>
    </source>
</evidence>
<keyword evidence="4 10" id="KW-0812">Transmembrane</keyword>
<feature type="transmembrane region" description="Helical" evidence="10">
    <location>
        <begin position="26"/>
        <end position="47"/>
    </location>
</feature>
<dbReference type="InterPro" id="IPR027469">
    <property type="entry name" value="Cation_efflux_TMD_sf"/>
</dbReference>
<sequence>MSGHHHHDHGHGHHHHHGDPTDHGRAFAIAITLNAIFVAVEFSYGFLANSTALMADAGHNLSDVLGLMLAWGAAILARREPSRRYTYGLRSSSMLAALFNGMLLMAACGAIAWEAVLQLIDPVPVHGPTVSVVAGIGILVNGISAWLFMKGSKDDLNIRGAYLHLAADAAISLGVLVSGLLVMFTGWIRLDPLVSLGIVVMIVAGTWSLLKQSLRMMMAAVPNNVDSRKVEHFLRGRPGVTDVHDMHIWSMSTTETALTAHLVMPGGYPGDVAMDDIARGLREQFSIHHSTLQTELGTTEHACCLGPNGQAQGDDGHGHGHDHDHEHEHEHGHGHQHDHDHEHGHGHKTGHGHDHEHGHDHGHDHKHGHGRAHGHAGHH</sequence>
<name>A0A4P8HTD6_9BURK</name>
<dbReference type="Proteomes" id="UP000584325">
    <property type="component" value="Unassembled WGS sequence"/>
</dbReference>